<dbReference type="AlphaFoldDB" id="A0A318H4V6"/>
<accession>A0A318H4V6</accession>
<keyword evidence="2" id="KW-1185">Reference proteome</keyword>
<sequence>MITANLEFVGIGLALAGPAVIENGGVGLARCKANGCGRAQVELATAGEM</sequence>
<evidence type="ECO:0000313" key="2">
    <source>
        <dbReference type="Proteomes" id="UP000247781"/>
    </source>
</evidence>
<dbReference type="Proteomes" id="UP000247781">
    <property type="component" value="Unassembled WGS sequence"/>
</dbReference>
<comment type="caution">
    <text evidence="1">The sequence shown here is derived from an EMBL/GenBank/DDBJ whole genome shotgun (WGS) entry which is preliminary data.</text>
</comment>
<gene>
    <name evidence="1" type="ORF">C8E89_1432</name>
</gene>
<evidence type="ECO:0000313" key="1">
    <source>
        <dbReference type="EMBL" id="PXW98852.1"/>
    </source>
</evidence>
<dbReference type="EMBL" id="QJJU01000043">
    <property type="protein sequence ID" value="PXW98852.1"/>
    <property type="molecule type" value="Genomic_DNA"/>
</dbReference>
<reference evidence="1 2" key="2">
    <citation type="submission" date="2018-06" db="EMBL/GenBank/DDBJ databases">
        <title>Sequencing of bacterial isolates from soil warming experiment in Harvard Forest, Massachusetts, USA.</title>
        <authorList>
            <person name="Deangelis K.PhD."/>
        </authorList>
    </citation>
    <scope>NUCLEOTIDE SEQUENCE [LARGE SCALE GENOMIC DNA]</scope>
    <source>
        <strain evidence="1 2">GAS496</strain>
    </source>
</reference>
<organism evidence="1 2">
    <name type="scientific">Mycolicibacterium moriokaense</name>
    <dbReference type="NCBI Taxonomy" id="39691"/>
    <lineage>
        <taxon>Bacteria</taxon>
        <taxon>Bacillati</taxon>
        <taxon>Actinomycetota</taxon>
        <taxon>Actinomycetes</taxon>
        <taxon>Mycobacteriales</taxon>
        <taxon>Mycobacteriaceae</taxon>
        <taxon>Mycolicibacterium</taxon>
    </lineage>
</organism>
<protein>
    <submittedName>
        <fullName evidence="1">Uncharacterized protein</fullName>
    </submittedName>
</protein>
<name>A0A318H4V6_9MYCO</name>
<reference evidence="2" key="1">
    <citation type="submission" date="2018-05" db="EMBL/GenBank/DDBJ databases">
        <authorList>
            <person name="Deangelis K."/>
            <person name="Huntemann M."/>
            <person name="Clum A."/>
            <person name="Pillay M."/>
            <person name="Palaniappan K."/>
            <person name="Varghese N."/>
            <person name="Mikhailova N."/>
            <person name="Stamatis D."/>
            <person name="Reddy T."/>
            <person name="Daum C."/>
            <person name="Shapiro N."/>
            <person name="Ivanova N."/>
            <person name="Kyrpides N."/>
            <person name="Woyke T."/>
        </authorList>
    </citation>
    <scope>NUCLEOTIDE SEQUENCE [LARGE SCALE GENOMIC DNA]</scope>
    <source>
        <strain evidence="2">GAS496</strain>
    </source>
</reference>
<proteinExistence type="predicted"/>